<keyword evidence="8" id="KW-0560">Oxidoreductase</keyword>
<dbReference type="SUPFAM" id="SSF48264">
    <property type="entry name" value="Cytochrome P450"/>
    <property type="match status" value="1"/>
</dbReference>
<comment type="similarity">
    <text evidence="3">Belongs to the cytochrome P450 family.</text>
</comment>
<dbReference type="Pfam" id="PF00067">
    <property type="entry name" value="p450"/>
    <property type="match status" value="1"/>
</dbReference>
<dbReference type="OrthoDB" id="1844152at2759"/>
<evidence type="ECO:0000256" key="3">
    <source>
        <dbReference type="ARBA" id="ARBA00010617"/>
    </source>
</evidence>
<keyword evidence="11" id="KW-0472">Membrane</keyword>
<organism evidence="12 13">
    <name type="scientific">Hymenoscyphus fraxineus</name>
    <dbReference type="NCBI Taxonomy" id="746836"/>
    <lineage>
        <taxon>Eukaryota</taxon>
        <taxon>Fungi</taxon>
        <taxon>Dikarya</taxon>
        <taxon>Ascomycota</taxon>
        <taxon>Pezizomycotina</taxon>
        <taxon>Leotiomycetes</taxon>
        <taxon>Helotiales</taxon>
        <taxon>Helotiaceae</taxon>
        <taxon>Hymenoscyphus</taxon>
    </lineage>
</organism>
<dbReference type="PANTHER" id="PTHR46206">
    <property type="entry name" value="CYTOCHROME P450"/>
    <property type="match status" value="1"/>
</dbReference>
<comment type="cofactor">
    <cofactor evidence="1">
        <name>heme</name>
        <dbReference type="ChEBI" id="CHEBI:30413"/>
    </cofactor>
</comment>
<evidence type="ECO:0000313" key="13">
    <source>
        <dbReference type="Proteomes" id="UP000696280"/>
    </source>
</evidence>
<keyword evidence="10" id="KW-0503">Monooxygenase</keyword>
<dbReference type="EMBL" id="CAJVRL010000048">
    <property type="protein sequence ID" value="CAG8952927.1"/>
    <property type="molecule type" value="Genomic_DNA"/>
</dbReference>
<sequence length="457" mass="52049">MLAESPYLLLFAALALVSYRGNIATILNGFLMPLSTLLIYLNKRMNAWRYLFQGADMITVAYNKAGGKPFEVPGPDHNHLFISSSKHISEVRKARRDELSMFGATKQMFQPTYTMLGHNWLDERGAEGIGYVRAVGTLFPRQLLAIMPTMEKIVAASFEDFSELYQIQKDTRKLPAYELTKNIICKLNGFCFFGDELAQNELFMQKIFQYNEEVITSAEVLRLVPKFMKSIIGPYLGGHKVQDTVFNMISDLVSRRLEEKRHRQAGEIHPQNHSDMVQWIIDTAPSELGWESRRITYEIIAIWFGSVHALSATVTYTLFDLCEHPEYIEPLRNEIESSEFDAFMRTTKGLPLLDSFMKESSRLSPIEAMSGRRQALKDFTFTDGTQVKTGDWACVPTKAMLADEAYFPSAQSFQGFRFAPDGKLPKNIRTISQPEGPSRYSDLSENYHVWGIGGITW</sequence>
<evidence type="ECO:0000256" key="5">
    <source>
        <dbReference type="ARBA" id="ARBA00022692"/>
    </source>
</evidence>
<name>A0A9N9PSX9_9HELO</name>
<keyword evidence="7" id="KW-1133">Transmembrane helix</keyword>
<comment type="caution">
    <text evidence="12">The sequence shown here is derived from an EMBL/GenBank/DDBJ whole genome shotgun (WGS) entry which is preliminary data.</text>
</comment>
<evidence type="ECO:0000256" key="8">
    <source>
        <dbReference type="ARBA" id="ARBA00023002"/>
    </source>
</evidence>
<gene>
    <name evidence="12" type="ORF">HYFRA_00007642</name>
</gene>
<evidence type="ECO:0000313" key="12">
    <source>
        <dbReference type="EMBL" id="CAG8952927.1"/>
    </source>
</evidence>
<dbReference type="Proteomes" id="UP000696280">
    <property type="component" value="Unassembled WGS sequence"/>
</dbReference>
<dbReference type="Gene3D" id="1.10.630.10">
    <property type="entry name" value="Cytochrome P450"/>
    <property type="match status" value="1"/>
</dbReference>
<evidence type="ECO:0000256" key="9">
    <source>
        <dbReference type="ARBA" id="ARBA00023004"/>
    </source>
</evidence>
<dbReference type="GO" id="GO:0004497">
    <property type="term" value="F:monooxygenase activity"/>
    <property type="evidence" value="ECO:0007669"/>
    <property type="project" value="UniProtKB-KW"/>
</dbReference>
<accession>A0A9N9PSX9</accession>
<comment type="subcellular location">
    <subcellularLocation>
        <location evidence="2">Membrane</location>
    </subcellularLocation>
</comment>
<dbReference type="CDD" id="cd11041">
    <property type="entry name" value="CYP503A1-like"/>
    <property type="match status" value="1"/>
</dbReference>
<keyword evidence="4" id="KW-0349">Heme</keyword>
<evidence type="ECO:0000256" key="10">
    <source>
        <dbReference type="ARBA" id="ARBA00023033"/>
    </source>
</evidence>
<dbReference type="InterPro" id="IPR036396">
    <property type="entry name" value="Cyt_P450_sf"/>
</dbReference>
<evidence type="ECO:0008006" key="14">
    <source>
        <dbReference type="Google" id="ProtNLM"/>
    </source>
</evidence>
<dbReference type="PANTHER" id="PTHR46206:SF5">
    <property type="entry name" value="P450, PUTATIVE (EUROFUNG)-RELATED"/>
    <property type="match status" value="1"/>
</dbReference>
<keyword evidence="13" id="KW-1185">Reference proteome</keyword>
<dbReference type="GO" id="GO:0005506">
    <property type="term" value="F:iron ion binding"/>
    <property type="evidence" value="ECO:0007669"/>
    <property type="project" value="InterPro"/>
</dbReference>
<keyword evidence="6" id="KW-0479">Metal-binding</keyword>
<evidence type="ECO:0000256" key="2">
    <source>
        <dbReference type="ARBA" id="ARBA00004370"/>
    </source>
</evidence>
<evidence type="ECO:0000256" key="11">
    <source>
        <dbReference type="ARBA" id="ARBA00023136"/>
    </source>
</evidence>
<evidence type="ECO:0000256" key="4">
    <source>
        <dbReference type="ARBA" id="ARBA00022617"/>
    </source>
</evidence>
<dbReference type="GO" id="GO:0016020">
    <property type="term" value="C:membrane"/>
    <property type="evidence" value="ECO:0007669"/>
    <property type="project" value="UniProtKB-SubCell"/>
</dbReference>
<reference evidence="12" key="1">
    <citation type="submission" date="2021-07" db="EMBL/GenBank/DDBJ databases">
        <authorList>
            <person name="Durling M."/>
        </authorList>
    </citation>
    <scope>NUCLEOTIDE SEQUENCE</scope>
</reference>
<keyword evidence="5" id="KW-0812">Transmembrane</keyword>
<dbReference type="AlphaFoldDB" id="A0A9N9PSX9"/>
<evidence type="ECO:0000256" key="7">
    <source>
        <dbReference type="ARBA" id="ARBA00022989"/>
    </source>
</evidence>
<dbReference type="GO" id="GO:0020037">
    <property type="term" value="F:heme binding"/>
    <property type="evidence" value="ECO:0007669"/>
    <property type="project" value="InterPro"/>
</dbReference>
<evidence type="ECO:0000256" key="1">
    <source>
        <dbReference type="ARBA" id="ARBA00001971"/>
    </source>
</evidence>
<proteinExistence type="inferred from homology"/>
<dbReference type="InterPro" id="IPR001128">
    <property type="entry name" value="Cyt_P450"/>
</dbReference>
<dbReference type="GO" id="GO:0016705">
    <property type="term" value="F:oxidoreductase activity, acting on paired donors, with incorporation or reduction of molecular oxygen"/>
    <property type="evidence" value="ECO:0007669"/>
    <property type="project" value="InterPro"/>
</dbReference>
<keyword evidence="9" id="KW-0408">Iron</keyword>
<protein>
    <recommendedName>
        <fullName evidence="14">Cytochrome P450</fullName>
    </recommendedName>
</protein>
<evidence type="ECO:0000256" key="6">
    <source>
        <dbReference type="ARBA" id="ARBA00022723"/>
    </source>
</evidence>